<organism evidence="1 2">
    <name type="scientific">Leadbetterella byssophila (strain DSM 17132 / JCM 16389 / KACC 11308 / NBRC 106382 / 4M15)</name>
    <dbReference type="NCBI Taxonomy" id="649349"/>
    <lineage>
        <taxon>Bacteria</taxon>
        <taxon>Pseudomonadati</taxon>
        <taxon>Bacteroidota</taxon>
        <taxon>Cytophagia</taxon>
        <taxon>Cytophagales</taxon>
        <taxon>Leadbetterellaceae</taxon>
        <taxon>Leadbetterella</taxon>
    </lineage>
</organism>
<reference key="1">
    <citation type="submission" date="2010-11" db="EMBL/GenBank/DDBJ databases">
        <title>The complete genome of Leadbetterella byssophila DSM 17132.</title>
        <authorList>
            <consortium name="US DOE Joint Genome Institute (JGI-PGF)"/>
            <person name="Lucas S."/>
            <person name="Copeland A."/>
            <person name="Lapidus A."/>
            <person name="Glavina del Rio T."/>
            <person name="Dalin E."/>
            <person name="Tice H."/>
            <person name="Bruce D."/>
            <person name="Goodwin L."/>
            <person name="Pitluck S."/>
            <person name="Kyrpides N."/>
            <person name="Mavromatis K."/>
            <person name="Ivanova N."/>
            <person name="Teshima H."/>
            <person name="Brettin T."/>
            <person name="Detter J.C."/>
            <person name="Han C."/>
            <person name="Tapia R."/>
            <person name="Land M."/>
            <person name="Hauser L."/>
            <person name="Markowitz V."/>
            <person name="Cheng J.-F."/>
            <person name="Hugenholtz P."/>
            <person name="Woyke T."/>
            <person name="Wu D."/>
            <person name="Tindall B."/>
            <person name="Pomrenke H.G."/>
            <person name="Brambilla E."/>
            <person name="Klenk H.-P."/>
            <person name="Eisen J.A."/>
        </authorList>
    </citation>
    <scope>NUCLEOTIDE SEQUENCE [LARGE SCALE GENOMIC DNA]</scope>
    <source>
        <strain>DSM 17132</strain>
    </source>
</reference>
<keyword evidence="2" id="KW-1185">Reference proteome</keyword>
<proteinExistence type="predicted"/>
<reference evidence="1 2" key="2">
    <citation type="journal article" date="2011" name="Stand. Genomic Sci.">
        <title>Complete genome sequence of Leadbetterella byssophila type strain (4M15).</title>
        <authorList>
            <person name="Abt B."/>
            <person name="Teshima H."/>
            <person name="Lucas S."/>
            <person name="Lapidus A."/>
            <person name="Del Rio T.G."/>
            <person name="Nolan M."/>
            <person name="Tice H."/>
            <person name="Cheng J.F."/>
            <person name="Pitluck S."/>
            <person name="Liolios K."/>
            <person name="Pagani I."/>
            <person name="Ivanova N."/>
            <person name="Mavromatis K."/>
            <person name="Pati A."/>
            <person name="Tapia R."/>
            <person name="Han C."/>
            <person name="Goodwin L."/>
            <person name="Chen A."/>
            <person name="Palaniappan K."/>
            <person name="Land M."/>
            <person name="Hauser L."/>
            <person name="Chang Y.J."/>
            <person name="Jeffries C.D."/>
            <person name="Rohde M."/>
            <person name="Goker M."/>
            <person name="Tindall B.J."/>
            <person name="Detter J.C."/>
            <person name="Woyke T."/>
            <person name="Bristow J."/>
            <person name="Eisen J.A."/>
            <person name="Markowitz V."/>
            <person name="Hugenholtz P."/>
            <person name="Klenk H.P."/>
            <person name="Kyrpides N.C."/>
        </authorList>
    </citation>
    <scope>NUCLEOTIDE SEQUENCE [LARGE SCALE GENOMIC DNA]</scope>
    <source>
        <strain evidence="2">DSM 17132 / JCM 16389 / KACC 11308 / NBRC 106382 / 4M15</strain>
    </source>
</reference>
<dbReference type="AlphaFoldDB" id="E4RWL3"/>
<sequence length="100" mass="11805">MLNLYCCVLTCPIFGEGYIYVEDFKAHSKFNSYDVVIYGDLNSLFYKIDKSNKSTYVHKYGSYQGLYDPPYWNLYFDKNGKLMKTSPKDVFDRIEMDKAK</sequence>
<evidence type="ECO:0000313" key="1">
    <source>
        <dbReference type="EMBL" id="ADQ18953.1"/>
    </source>
</evidence>
<dbReference type="KEGG" id="lby:Lbys_3296"/>
<protein>
    <submittedName>
        <fullName evidence="1">Uncharacterized protein</fullName>
    </submittedName>
</protein>
<accession>E4RWL3</accession>
<dbReference type="EMBL" id="CP002305">
    <property type="protein sequence ID" value="ADQ18953.1"/>
    <property type="molecule type" value="Genomic_DNA"/>
</dbReference>
<dbReference type="HOGENOM" id="CLU_2302359_0_0_10"/>
<name>E4RWL3_LEAB4</name>
<gene>
    <name evidence="1" type="ordered locus">Lbys_3296</name>
</gene>
<dbReference type="Proteomes" id="UP000007435">
    <property type="component" value="Chromosome"/>
</dbReference>
<dbReference type="STRING" id="649349.Lbys_3296"/>
<evidence type="ECO:0000313" key="2">
    <source>
        <dbReference type="Proteomes" id="UP000007435"/>
    </source>
</evidence>